<evidence type="ECO:0000256" key="5">
    <source>
        <dbReference type="SAM" id="Phobius"/>
    </source>
</evidence>
<dbReference type="Proteomes" id="UP000826775">
    <property type="component" value="Chromosome"/>
</dbReference>
<organism evidence="6 7">
    <name type="scientific">Helicobacter gastrocanis</name>
    <dbReference type="NCBI Taxonomy" id="2849641"/>
    <lineage>
        <taxon>Bacteria</taxon>
        <taxon>Pseudomonadati</taxon>
        <taxon>Campylobacterota</taxon>
        <taxon>Epsilonproteobacteria</taxon>
        <taxon>Campylobacterales</taxon>
        <taxon>Helicobacteraceae</taxon>
        <taxon>Helicobacter</taxon>
    </lineage>
</organism>
<feature type="transmembrane region" description="Helical" evidence="5">
    <location>
        <begin position="71"/>
        <end position="92"/>
    </location>
</feature>
<feature type="transmembrane region" description="Helical" evidence="5">
    <location>
        <begin position="7"/>
        <end position="25"/>
    </location>
</feature>
<keyword evidence="4 5" id="KW-0472">Membrane</keyword>
<evidence type="ECO:0000256" key="1">
    <source>
        <dbReference type="ARBA" id="ARBA00004141"/>
    </source>
</evidence>
<keyword evidence="7" id="KW-1185">Reference proteome</keyword>
<sequence length="197" mass="21673">MVLMGSYVDIALLVFVVVIGIRGFYNGFVDEVAGLLGIVTGVFLASRWASAVGARFANHVYAFKDPSMNDLVGFVVVLAGVWIAFLVVGIVVSKAITLSNLGVLDKILGFVFACTKIFLILSFLVYAISRLAFMKTIDNYLHTHSQVYPYMHGVASHILQIKEVQEFGEMIQQKAQNAKKEGAQTLEKTQKNLEPTH</sequence>
<protein>
    <submittedName>
        <fullName evidence="6">Membrane protein required for colicin V production</fullName>
    </submittedName>
</protein>
<feature type="transmembrane region" description="Helical" evidence="5">
    <location>
        <begin position="107"/>
        <end position="128"/>
    </location>
</feature>
<dbReference type="PANTHER" id="PTHR37306:SF1">
    <property type="entry name" value="COLICIN V PRODUCTION PROTEIN"/>
    <property type="match status" value="1"/>
</dbReference>
<dbReference type="PANTHER" id="PTHR37306">
    <property type="entry name" value="COLICIN V PRODUCTION PROTEIN"/>
    <property type="match status" value="1"/>
</dbReference>
<evidence type="ECO:0000256" key="2">
    <source>
        <dbReference type="ARBA" id="ARBA00022692"/>
    </source>
</evidence>
<evidence type="ECO:0000313" key="7">
    <source>
        <dbReference type="Proteomes" id="UP000826775"/>
    </source>
</evidence>
<comment type="subcellular location">
    <subcellularLocation>
        <location evidence="1">Membrane</location>
        <topology evidence="1">Multi-pass membrane protein</topology>
    </subcellularLocation>
</comment>
<dbReference type="InterPro" id="IPR003825">
    <property type="entry name" value="Colicin-V_CvpA"/>
</dbReference>
<evidence type="ECO:0000313" key="6">
    <source>
        <dbReference type="EMBL" id="BCZ16725.1"/>
    </source>
</evidence>
<reference evidence="6 7" key="1">
    <citation type="submission" date="2021-07" db="EMBL/GenBank/DDBJ databases">
        <title>Novel Helicobacter sp. Isolated from a dog.</title>
        <authorList>
            <person name="Rimbara E."/>
            <person name="Suzuki M."/>
        </authorList>
    </citation>
    <scope>NUCLEOTIDE SEQUENCE [LARGE SCALE GENOMIC DNA]</scope>
    <source>
        <strain evidence="7">NHP19-003</strain>
    </source>
</reference>
<name>A0ABM7SG32_9HELI</name>
<dbReference type="EMBL" id="AP024814">
    <property type="protein sequence ID" value="BCZ16725.1"/>
    <property type="molecule type" value="Genomic_DNA"/>
</dbReference>
<keyword evidence="3 5" id="KW-1133">Transmembrane helix</keyword>
<evidence type="ECO:0000256" key="4">
    <source>
        <dbReference type="ARBA" id="ARBA00023136"/>
    </source>
</evidence>
<evidence type="ECO:0000256" key="3">
    <source>
        <dbReference type="ARBA" id="ARBA00022989"/>
    </source>
</evidence>
<dbReference type="Pfam" id="PF02674">
    <property type="entry name" value="Colicin_V"/>
    <property type="match status" value="1"/>
</dbReference>
<feature type="transmembrane region" description="Helical" evidence="5">
    <location>
        <begin position="31"/>
        <end position="50"/>
    </location>
</feature>
<proteinExistence type="predicted"/>
<keyword evidence="2 5" id="KW-0812">Transmembrane</keyword>
<accession>A0ABM7SG32</accession>
<gene>
    <name evidence="6" type="ORF">NHP190003_00070</name>
</gene>